<proteinExistence type="inferred from homology"/>
<dbReference type="Proteomes" id="UP000033072">
    <property type="component" value="Chromosome"/>
</dbReference>
<dbReference type="HOGENOM" id="CLU_027686_1_1_2"/>
<comment type="similarity">
    <text evidence="2 6">Belongs to the class-V pyridoxal-phosphate-dependent aminotransferase family.</text>
</comment>
<dbReference type="Gene3D" id="3.90.1150.10">
    <property type="entry name" value="Aspartate Aminotransferase, domain 1"/>
    <property type="match status" value="1"/>
</dbReference>
<evidence type="ECO:0000256" key="3">
    <source>
        <dbReference type="ARBA" id="ARBA00022576"/>
    </source>
</evidence>
<keyword evidence="5" id="KW-0663">Pyridoxal phosphate</keyword>
<evidence type="ECO:0000256" key="2">
    <source>
        <dbReference type="ARBA" id="ARBA00009236"/>
    </source>
</evidence>
<dbReference type="PANTHER" id="PTHR21152:SF24">
    <property type="entry name" value="ALANINE--GLYOXYLATE AMINOTRANSFERASE 1"/>
    <property type="match status" value="1"/>
</dbReference>
<sequence length="383" mass="41521">MDLEDTLLMMPGPVPVAPRVLRAMSKPMINHRSAEFAGIYTDCREILADVFQTKNDIFLLSGSGTAGMEAAVGSVAGNGDKVIAIENGKFGQRFKDLAALYAEVVPLEFEWGLSVDLEKVKEKLEEGAKAITLVHNETSAGIMNPAAEIGKLAKKHDALFIMDGITSLGGDVVKVDEWGVDIAIVGSQKCIAAPPGMAAVSVSEKAFEAMNGMKKRLYYNDLKAYKKSGDKPKPETPYTPAIPLFYALQEALHIVKEEGMEARIRRHRALSEAVRTAAGAMNIEMFPQLNEYSQYSNTVTAMKSPAGINGEDIKNDMKKRGVIIAGGQEHLKSKIFRIGSMGNTTPRDVLSTIQQLEIVLKKRGYIDSVGAGTEAATCIIDRL</sequence>
<evidence type="ECO:0000259" key="8">
    <source>
        <dbReference type="Pfam" id="PF00266"/>
    </source>
</evidence>
<reference evidence="9 10" key="1">
    <citation type="submission" date="2014-07" db="EMBL/GenBank/DDBJ databases">
        <title>Methanogenic archaea and the global carbon cycle.</title>
        <authorList>
            <person name="Henriksen J.R."/>
            <person name="Luke J."/>
            <person name="Reinhart S."/>
            <person name="Benedict M.N."/>
            <person name="Youngblut N.D."/>
            <person name="Metcalf M.E."/>
            <person name="Whitaker R.J."/>
            <person name="Metcalf W.W."/>
        </authorList>
    </citation>
    <scope>NUCLEOTIDE SEQUENCE [LARGE SCALE GENOMIC DNA]</scope>
    <source>
        <strain evidence="9 10">Z-7289</strain>
    </source>
</reference>
<comment type="cofactor">
    <cofactor evidence="1 7">
        <name>pyridoxal 5'-phosphate</name>
        <dbReference type="ChEBI" id="CHEBI:597326"/>
    </cofactor>
</comment>
<evidence type="ECO:0000256" key="6">
    <source>
        <dbReference type="RuleBase" id="RU004075"/>
    </source>
</evidence>
<dbReference type="PATRIC" id="fig|1434111.4.peg.2684"/>
<dbReference type="AlphaFoldDB" id="A0A0E3S347"/>
<feature type="domain" description="Aminotransferase class V" evidence="8">
    <location>
        <begin position="28"/>
        <end position="329"/>
    </location>
</feature>
<organism evidence="9 10">
    <name type="scientific">Methanosarcina lacustris Z-7289</name>
    <dbReference type="NCBI Taxonomy" id="1434111"/>
    <lineage>
        <taxon>Archaea</taxon>
        <taxon>Methanobacteriati</taxon>
        <taxon>Methanobacteriota</taxon>
        <taxon>Stenosarchaea group</taxon>
        <taxon>Methanomicrobia</taxon>
        <taxon>Methanosarcinales</taxon>
        <taxon>Methanosarcinaceae</taxon>
        <taxon>Methanosarcina</taxon>
    </lineage>
</organism>
<dbReference type="GO" id="GO:0004760">
    <property type="term" value="F:L-serine-pyruvate transaminase activity"/>
    <property type="evidence" value="ECO:0007669"/>
    <property type="project" value="TreeGrafter"/>
</dbReference>
<dbReference type="STRING" id="1434111.MSLAZ_2043"/>
<keyword evidence="4 9" id="KW-0808">Transferase</keyword>
<evidence type="ECO:0000256" key="1">
    <source>
        <dbReference type="ARBA" id="ARBA00001933"/>
    </source>
</evidence>
<dbReference type="FunFam" id="3.40.640.10:FF:000027">
    <property type="entry name" value="Serine--pyruvate aminotransferase, mitochondrial"/>
    <property type="match status" value="1"/>
</dbReference>
<evidence type="ECO:0000313" key="10">
    <source>
        <dbReference type="Proteomes" id="UP000033072"/>
    </source>
</evidence>
<dbReference type="InterPro" id="IPR015424">
    <property type="entry name" value="PyrdxlP-dep_Trfase"/>
</dbReference>
<dbReference type="InterPro" id="IPR020578">
    <property type="entry name" value="Aminotrans_V_PyrdxlP_BS"/>
</dbReference>
<dbReference type="GO" id="GO:0050281">
    <property type="term" value="F:L-serine-glyoxylate transaminase activity"/>
    <property type="evidence" value="ECO:0007669"/>
    <property type="project" value="UniProtKB-EC"/>
</dbReference>
<evidence type="ECO:0000256" key="7">
    <source>
        <dbReference type="RuleBase" id="RU004504"/>
    </source>
</evidence>
<dbReference type="SUPFAM" id="SSF53383">
    <property type="entry name" value="PLP-dependent transferases"/>
    <property type="match status" value="1"/>
</dbReference>
<gene>
    <name evidence="9" type="ORF">MSLAZ_2043</name>
</gene>
<dbReference type="PANTHER" id="PTHR21152">
    <property type="entry name" value="AMINOTRANSFERASE CLASS V"/>
    <property type="match status" value="1"/>
</dbReference>
<dbReference type="InterPro" id="IPR015421">
    <property type="entry name" value="PyrdxlP-dep_Trfase_major"/>
</dbReference>
<evidence type="ECO:0000313" key="9">
    <source>
        <dbReference type="EMBL" id="AKB75304.1"/>
    </source>
</evidence>
<dbReference type="GO" id="GO:0019265">
    <property type="term" value="P:glycine biosynthetic process, by transamination of glyoxylate"/>
    <property type="evidence" value="ECO:0007669"/>
    <property type="project" value="TreeGrafter"/>
</dbReference>
<protein>
    <submittedName>
        <fullName evidence="9">Serine--glyoxylate aminotransferase</fullName>
        <ecNumber evidence="9">2.6.1.45</ecNumber>
    </submittedName>
</protein>
<accession>A0A0E3S347</accession>
<keyword evidence="3 9" id="KW-0032">Aminotransferase</keyword>
<dbReference type="EC" id="2.6.1.45" evidence="9"/>
<dbReference type="InterPro" id="IPR024169">
    <property type="entry name" value="SP_NH2Trfase/AEP_transaminase"/>
</dbReference>
<evidence type="ECO:0000256" key="4">
    <source>
        <dbReference type="ARBA" id="ARBA00022679"/>
    </source>
</evidence>
<dbReference type="GO" id="GO:0008453">
    <property type="term" value="F:alanine-glyoxylate transaminase activity"/>
    <property type="evidence" value="ECO:0007669"/>
    <property type="project" value="TreeGrafter"/>
</dbReference>
<keyword evidence="10" id="KW-1185">Reference proteome</keyword>
<name>A0A0E3S347_9EURY</name>
<dbReference type="RefSeq" id="WP_048126704.1">
    <property type="nucleotide sequence ID" value="NZ_CP009515.1"/>
</dbReference>
<dbReference type="Gene3D" id="3.40.640.10">
    <property type="entry name" value="Type I PLP-dependent aspartate aminotransferase-like (Major domain)"/>
    <property type="match status" value="1"/>
</dbReference>
<dbReference type="KEGG" id="mls:MSLAZ_2043"/>
<dbReference type="OrthoDB" id="35685at2157"/>
<dbReference type="Pfam" id="PF00266">
    <property type="entry name" value="Aminotran_5"/>
    <property type="match status" value="1"/>
</dbReference>
<dbReference type="InterPro" id="IPR000192">
    <property type="entry name" value="Aminotrans_V_dom"/>
</dbReference>
<dbReference type="GeneID" id="24806830"/>
<dbReference type="EMBL" id="CP009515">
    <property type="protein sequence ID" value="AKB75304.1"/>
    <property type="molecule type" value="Genomic_DNA"/>
</dbReference>
<dbReference type="PIRSF" id="PIRSF000524">
    <property type="entry name" value="SPT"/>
    <property type="match status" value="1"/>
</dbReference>
<dbReference type="InterPro" id="IPR015422">
    <property type="entry name" value="PyrdxlP-dep_Trfase_small"/>
</dbReference>
<dbReference type="PROSITE" id="PS00595">
    <property type="entry name" value="AA_TRANSFER_CLASS_5"/>
    <property type="match status" value="1"/>
</dbReference>
<evidence type="ECO:0000256" key="5">
    <source>
        <dbReference type="ARBA" id="ARBA00022898"/>
    </source>
</evidence>